<protein>
    <submittedName>
        <fullName evidence="2">Uncharacterized protein</fullName>
    </submittedName>
</protein>
<organism evidence="2 3">
    <name type="scientific">Amphibalanus amphitrite</name>
    <name type="common">Striped barnacle</name>
    <name type="synonym">Balanus amphitrite</name>
    <dbReference type="NCBI Taxonomy" id="1232801"/>
    <lineage>
        <taxon>Eukaryota</taxon>
        <taxon>Metazoa</taxon>
        <taxon>Ecdysozoa</taxon>
        <taxon>Arthropoda</taxon>
        <taxon>Crustacea</taxon>
        <taxon>Multicrustacea</taxon>
        <taxon>Cirripedia</taxon>
        <taxon>Thoracica</taxon>
        <taxon>Thoracicalcarea</taxon>
        <taxon>Balanomorpha</taxon>
        <taxon>Balanoidea</taxon>
        <taxon>Balanidae</taxon>
        <taxon>Amphibalaninae</taxon>
        <taxon>Amphibalanus</taxon>
    </lineage>
</organism>
<accession>A0A6A4W3K5</accession>
<feature type="region of interest" description="Disordered" evidence="1">
    <location>
        <begin position="272"/>
        <end position="292"/>
    </location>
</feature>
<feature type="compositionally biased region" description="Basic residues" evidence="1">
    <location>
        <begin position="184"/>
        <end position="198"/>
    </location>
</feature>
<dbReference type="Proteomes" id="UP000440578">
    <property type="component" value="Unassembled WGS sequence"/>
</dbReference>
<evidence type="ECO:0000313" key="3">
    <source>
        <dbReference type="Proteomes" id="UP000440578"/>
    </source>
</evidence>
<comment type="caution">
    <text evidence="2">The sequence shown here is derived from an EMBL/GenBank/DDBJ whole genome shotgun (WGS) entry which is preliminary data.</text>
</comment>
<name>A0A6A4W3K5_AMPAM</name>
<reference evidence="2 3" key="1">
    <citation type="submission" date="2019-07" db="EMBL/GenBank/DDBJ databases">
        <title>Draft genome assembly of a fouling barnacle, Amphibalanus amphitrite (Darwin, 1854): The first reference genome for Thecostraca.</title>
        <authorList>
            <person name="Kim W."/>
        </authorList>
    </citation>
    <scope>NUCLEOTIDE SEQUENCE [LARGE SCALE GENOMIC DNA]</scope>
    <source>
        <strain evidence="2">SNU_AA5</strain>
        <tissue evidence="2">Soma without cirri and trophi</tissue>
    </source>
</reference>
<feature type="compositionally biased region" description="Low complexity" evidence="1">
    <location>
        <begin position="174"/>
        <end position="183"/>
    </location>
</feature>
<dbReference type="EMBL" id="VIIS01001115">
    <property type="protein sequence ID" value="KAF0301846.1"/>
    <property type="molecule type" value="Genomic_DNA"/>
</dbReference>
<dbReference type="AlphaFoldDB" id="A0A6A4W3K5"/>
<gene>
    <name evidence="2" type="ORF">FJT64_003057</name>
</gene>
<sequence>MSLSPRVGTSRRASLIKPRTFLGDGAVERTRRTDSEHAALGVPLSEWLKVRRREQNIVTRVEAIGEDVERRDPELAAIAAQLKQKHAAEAQKKKLTYGQMLWGRLRMNDKLRNHLRQFTQRQTKVEPLATTGLSVAVERGSRRPSLQETPEEDGEAGAPRARQRPPQPGRKGRVGVVVAGARAGQRRRRARQRRRRQAARSARAAGRHPTEPLEPHWSPAPPAVYGPPSWMRQKVWSFDWVPTEHKLGALPSFYRQAPRLRADDLYRCQVRSARSERAGRRSKARQVAQHAA</sequence>
<evidence type="ECO:0000256" key="1">
    <source>
        <dbReference type="SAM" id="MobiDB-lite"/>
    </source>
</evidence>
<evidence type="ECO:0000313" key="2">
    <source>
        <dbReference type="EMBL" id="KAF0301846.1"/>
    </source>
</evidence>
<proteinExistence type="predicted"/>
<keyword evidence="3" id="KW-1185">Reference proteome</keyword>
<feature type="region of interest" description="Disordered" evidence="1">
    <location>
        <begin position="122"/>
        <end position="221"/>
    </location>
</feature>